<dbReference type="RefSeq" id="WP_204630285.1">
    <property type="nucleotide sequence ID" value="NZ_BSOC01000006.1"/>
</dbReference>
<comment type="caution">
    <text evidence="1">The sequence shown here is derived from an EMBL/GenBank/DDBJ whole genome shotgun (WGS) entry which is preliminary data.</text>
</comment>
<evidence type="ECO:0000313" key="1">
    <source>
        <dbReference type="EMBL" id="MBM7128662.1"/>
    </source>
</evidence>
<reference evidence="1" key="1">
    <citation type="submission" date="2020-10" db="EMBL/GenBank/DDBJ databases">
        <title>Phylogeny of dyella-like bacteria.</title>
        <authorList>
            <person name="Fu J."/>
        </authorList>
    </citation>
    <scope>NUCLEOTIDE SEQUENCE</scope>
    <source>
        <strain evidence="1">DHON07</strain>
    </source>
</reference>
<dbReference type="Proteomes" id="UP001430193">
    <property type="component" value="Unassembled WGS sequence"/>
</dbReference>
<protein>
    <submittedName>
        <fullName evidence="1">Uncharacterized protein</fullName>
    </submittedName>
</protein>
<keyword evidence="2" id="KW-1185">Reference proteome</keyword>
<organism evidence="1 2">
    <name type="scientific">Dyella mobilis</name>
    <dbReference type="NCBI Taxonomy" id="1849582"/>
    <lineage>
        <taxon>Bacteria</taxon>
        <taxon>Pseudomonadati</taxon>
        <taxon>Pseudomonadota</taxon>
        <taxon>Gammaproteobacteria</taxon>
        <taxon>Lysobacterales</taxon>
        <taxon>Rhodanobacteraceae</taxon>
        <taxon>Dyella</taxon>
    </lineage>
</organism>
<name>A0ABS2KBV7_9GAMM</name>
<dbReference type="EMBL" id="JADIKF010000035">
    <property type="protein sequence ID" value="MBM7128662.1"/>
    <property type="molecule type" value="Genomic_DNA"/>
</dbReference>
<accession>A0ABS2KBV7</accession>
<proteinExistence type="predicted"/>
<sequence length="66" mass="7506">MIDPNGQDQLDEVKRIHRVSGLQIKIISQQIEHLGVEQSPQLEHFTHIHKGTEAEPRKIAACRGDE</sequence>
<evidence type="ECO:0000313" key="2">
    <source>
        <dbReference type="Proteomes" id="UP001430193"/>
    </source>
</evidence>
<gene>
    <name evidence="1" type="ORF">ISS99_03920</name>
</gene>